<dbReference type="EMBL" id="CM046394">
    <property type="protein sequence ID" value="KAI8544917.1"/>
    <property type="molecule type" value="Genomic_DNA"/>
</dbReference>
<comment type="caution">
    <text evidence="1">The sequence shown here is derived from an EMBL/GenBank/DDBJ whole genome shotgun (WGS) entry which is preliminary data.</text>
</comment>
<dbReference type="Proteomes" id="UP001062846">
    <property type="component" value="Chromosome 7"/>
</dbReference>
<keyword evidence="2" id="KW-1185">Reference proteome</keyword>
<reference evidence="1" key="1">
    <citation type="submission" date="2022-02" db="EMBL/GenBank/DDBJ databases">
        <title>Plant Genome Project.</title>
        <authorList>
            <person name="Zhang R.-G."/>
        </authorList>
    </citation>
    <scope>NUCLEOTIDE SEQUENCE</scope>
    <source>
        <strain evidence="1">AT1</strain>
    </source>
</reference>
<name>A0ACC0MWQ4_RHOML</name>
<organism evidence="1 2">
    <name type="scientific">Rhododendron molle</name>
    <name type="common">Chinese azalea</name>
    <name type="synonym">Azalea mollis</name>
    <dbReference type="NCBI Taxonomy" id="49168"/>
    <lineage>
        <taxon>Eukaryota</taxon>
        <taxon>Viridiplantae</taxon>
        <taxon>Streptophyta</taxon>
        <taxon>Embryophyta</taxon>
        <taxon>Tracheophyta</taxon>
        <taxon>Spermatophyta</taxon>
        <taxon>Magnoliopsida</taxon>
        <taxon>eudicotyledons</taxon>
        <taxon>Gunneridae</taxon>
        <taxon>Pentapetalae</taxon>
        <taxon>asterids</taxon>
        <taxon>Ericales</taxon>
        <taxon>Ericaceae</taxon>
        <taxon>Ericoideae</taxon>
        <taxon>Rhodoreae</taxon>
        <taxon>Rhododendron</taxon>
    </lineage>
</organism>
<evidence type="ECO:0000313" key="2">
    <source>
        <dbReference type="Proteomes" id="UP001062846"/>
    </source>
</evidence>
<sequence>MGSRGSGTRYQVYEAERWDFFQVGEEGSQWAGSCGCFQISKETSAQKLGG</sequence>
<evidence type="ECO:0000313" key="1">
    <source>
        <dbReference type="EMBL" id="KAI8544917.1"/>
    </source>
</evidence>
<accession>A0ACC0MWQ4</accession>
<gene>
    <name evidence="1" type="ORF">RHMOL_Rhmol07G0002500</name>
</gene>
<proteinExistence type="predicted"/>
<protein>
    <submittedName>
        <fullName evidence="1">Uncharacterized protein</fullName>
    </submittedName>
</protein>